<feature type="signal peptide" evidence="1">
    <location>
        <begin position="1"/>
        <end position="26"/>
    </location>
</feature>
<dbReference type="Proteomes" id="UP000431684">
    <property type="component" value="Unassembled WGS sequence"/>
</dbReference>
<evidence type="ECO:0000256" key="1">
    <source>
        <dbReference type="SAM" id="SignalP"/>
    </source>
</evidence>
<proteinExistence type="predicted"/>
<dbReference type="EMBL" id="WNWM01000002">
    <property type="protein sequence ID" value="MUI11371.1"/>
    <property type="molecule type" value="Genomic_DNA"/>
</dbReference>
<dbReference type="RefSeq" id="WP_155707380.1">
    <property type="nucleotide sequence ID" value="NZ_BMWU01000016.1"/>
</dbReference>
<dbReference type="Pfam" id="PF06980">
    <property type="entry name" value="DUF1302"/>
    <property type="match status" value="1"/>
</dbReference>
<evidence type="ECO:0000313" key="2">
    <source>
        <dbReference type="EMBL" id="MUI11371.1"/>
    </source>
</evidence>
<feature type="chain" id="PRO_5026086191" evidence="1">
    <location>
        <begin position="27"/>
        <end position="528"/>
    </location>
</feature>
<dbReference type="InterPro" id="IPR010727">
    <property type="entry name" value="DUF1302"/>
</dbReference>
<organism evidence="2 3">
    <name type="scientific">Pseudoduganella dura</name>
    <dbReference type="NCBI Taxonomy" id="321982"/>
    <lineage>
        <taxon>Bacteria</taxon>
        <taxon>Pseudomonadati</taxon>
        <taxon>Pseudomonadota</taxon>
        <taxon>Betaproteobacteria</taxon>
        <taxon>Burkholderiales</taxon>
        <taxon>Oxalobacteraceae</taxon>
        <taxon>Telluria group</taxon>
        <taxon>Pseudoduganella</taxon>
    </lineage>
</organism>
<gene>
    <name evidence="2" type="ORF">GJV26_02540</name>
</gene>
<name>A0A6I3XCV7_9BURK</name>
<accession>A0A6I3XCV7</accession>
<sequence length="528" mass="56711">MYRRSNPRQRTLPLFAALLAAGQVHAVDFETDNGIKMRWDNTVKYSLAKRLGEQDATLLANANTDDANRNFRKGNLISNRVDLLSEFDLRYGDAGLSITGAAWYDGVYNRSNNNDSPATSNNLSVPYNAFPGATRRLSGRRAELLNAFAYSKFEIAEAPVSVRLGRHTVLWGESLFFPDNGIAYGMAAIDGQKALSVPNTQAKEVFLPTSQISTAAVLPGGVSLEAFYQFKWRALRTPPVGSYFSPADMFGTGGESILAPVPGGHIVRGPDETPDRPQFGVALKWRPDRGAVDFGLYAVRFNEKVPRIFTAVNAAGTATYVHAYQEGVEMLGASANTSVGSLNVGAEVSYRHKTALAITGDPALAPVLLPGMNSQSVGPLGDVALFEVSGIYAGKAGSFYDNYSFAGAIAGQHLVKVSDNPAAFDATTNRNTYGVRGVLTLDFYQVLPRLDLNVPIGIGYTIKGKSVLPAGFNTYSYGDHSGDISIGVGGTFAQSWKGALTLTRFVGKPSNNGYRDRSFISATLSNSF</sequence>
<evidence type="ECO:0000313" key="3">
    <source>
        <dbReference type="Proteomes" id="UP000431684"/>
    </source>
</evidence>
<protein>
    <submittedName>
        <fullName evidence="2">DUF1302 family protein</fullName>
    </submittedName>
</protein>
<reference evidence="2 3" key="1">
    <citation type="submission" date="2019-11" db="EMBL/GenBank/DDBJ databases">
        <title>Draft Genome Sequences of Six Type Strains of the Genus Massilia.</title>
        <authorList>
            <person name="Miess H."/>
            <person name="Frediansyah A."/>
            <person name="Goeker M."/>
            <person name="Gross H."/>
        </authorList>
    </citation>
    <scope>NUCLEOTIDE SEQUENCE [LARGE SCALE GENOMIC DNA]</scope>
    <source>
        <strain evidence="2 3">DSM 17513</strain>
    </source>
</reference>
<dbReference type="OrthoDB" id="8932625at2"/>
<comment type="caution">
    <text evidence="2">The sequence shown here is derived from an EMBL/GenBank/DDBJ whole genome shotgun (WGS) entry which is preliminary data.</text>
</comment>
<keyword evidence="1" id="KW-0732">Signal</keyword>
<dbReference type="AlphaFoldDB" id="A0A6I3XCV7"/>
<keyword evidence="3" id="KW-1185">Reference proteome</keyword>